<dbReference type="EMBL" id="JAGTJJ010000023">
    <property type="protein sequence ID" value="MDC3984829.1"/>
    <property type="molecule type" value="Genomic_DNA"/>
</dbReference>
<feature type="transmembrane region" description="Helical" evidence="2">
    <location>
        <begin position="196"/>
        <end position="219"/>
    </location>
</feature>
<name>A0A9X4AU34_9BACT</name>
<comment type="caution">
    <text evidence="3">The sequence shown here is derived from an EMBL/GenBank/DDBJ whole genome shotgun (WGS) entry which is preliminary data.</text>
</comment>
<feature type="transmembrane region" description="Helical" evidence="2">
    <location>
        <begin position="166"/>
        <end position="184"/>
    </location>
</feature>
<gene>
    <name evidence="3" type="ORF">KEG57_30390</name>
</gene>
<dbReference type="AlphaFoldDB" id="A0A9X4AU34"/>
<feature type="compositionally biased region" description="Pro residues" evidence="1">
    <location>
        <begin position="53"/>
        <end position="70"/>
    </location>
</feature>
<accession>A0A9X4AU34</accession>
<feature type="transmembrane region" description="Helical" evidence="2">
    <location>
        <begin position="80"/>
        <end position="102"/>
    </location>
</feature>
<keyword evidence="2" id="KW-0812">Transmembrane</keyword>
<evidence type="ECO:0000313" key="4">
    <source>
        <dbReference type="Proteomes" id="UP001151081"/>
    </source>
</evidence>
<feature type="compositionally biased region" description="Low complexity" evidence="1">
    <location>
        <begin position="41"/>
        <end position="52"/>
    </location>
</feature>
<proteinExistence type="predicted"/>
<dbReference type="RefSeq" id="WP_272421934.1">
    <property type="nucleotide sequence ID" value="NZ_JAGTJJ010000023.1"/>
</dbReference>
<keyword evidence="4" id="KW-1185">Reference proteome</keyword>
<evidence type="ECO:0000313" key="3">
    <source>
        <dbReference type="EMBL" id="MDC3984829.1"/>
    </source>
</evidence>
<dbReference type="PROSITE" id="PS51257">
    <property type="entry name" value="PROKAR_LIPOPROTEIN"/>
    <property type="match status" value="1"/>
</dbReference>
<feature type="region of interest" description="Disordered" evidence="1">
    <location>
        <begin position="41"/>
        <end position="72"/>
    </location>
</feature>
<keyword evidence="2" id="KW-1133">Transmembrane helix</keyword>
<evidence type="ECO:0000256" key="1">
    <source>
        <dbReference type="SAM" id="MobiDB-lite"/>
    </source>
</evidence>
<organism evidence="3 4">
    <name type="scientific">Polyangium jinanense</name>
    <dbReference type="NCBI Taxonomy" id="2829994"/>
    <lineage>
        <taxon>Bacteria</taxon>
        <taxon>Pseudomonadati</taxon>
        <taxon>Myxococcota</taxon>
        <taxon>Polyangia</taxon>
        <taxon>Polyangiales</taxon>
        <taxon>Polyangiaceae</taxon>
        <taxon>Polyangium</taxon>
    </lineage>
</organism>
<reference evidence="3 4" key="1">
    <citation type="submission" date="2021-04" db="EMBL/GenBank/DDBJ databases">
        <title>Genome analysis of Polyangium sp.</title>
        <authorList>
            <person name="Li Y."/>
            <person name="Wang J."/>
        </authorList>
    </citation>
    <scope>NUCLEOTIDE SEQUENCE [LARGE SCALE GENOMIC DNA]</scope>
    <source>
        <strain evidence="3 4">SDU14</strain>
    </source>
</reference>
<sequence>MGRGISRFGWLSFVFMAGCAGSGDVVRQGALPTMGFEAEADPAPVDAESTPPALAPAPPAQKVPPAPKDPPSFRAPTVPYSLGVLGLGAAFIVAGGVMMGVAETADERCGVAGCYGVLDPNLDFAGRLFLANGIGIGIASVTATLVGLGTDGTPTPRKSDAFTERGIFATALGVGLACTGLAAARGDDFQLEGLPSAVATGAYLGALAVTGLGLGFWIYGARNAQAPAAASLRVGPTSAQFTVRY</sequence>
<dbReference type="Proteomes" id="UP001151081">
    <property type="component" value="Unassembled WGS sequence"/>
</dbReference>
<protein>
    <submittedName>
        <fullName evidence="3">Uncharacterized protein</fullName>
    </submittedName>
</protein>
<keyword evidence="2" id="KW-0472">Membrane</keyword>
<evidence type="ECO:0000256" key="2">
    <source>
        <dbReference type="SAM" id="Phobius"/>
    </source>
</evidence>